<feature type="region of interest" description="Disordered" evidence="1">
    <location>
        <begin position="80"/>
        <end position="114"/>
    </location>
</feature>
<evidence type="ECO:0000256" key="2">
    <source>
        <dbReference type="SAM" id="SignalP"/>
    </source>
</evidence>
<name>A0A1H6YNJ8_9PSED</name>
<dbReference type="OrthoDB" id="7020549at2"/>
<keyword evidence="4" id="KW-1185">Reference proteome</keyword>
<feature type="chain" id="PRO_5017314314" evidence="2">
    <location>
        <begin position="25"/>
        <end position="114"/>
    </location>
</feature>
<accession>A0A1H6YNJ8</accession>
<proteinExistence type="predicted"/>
<feature type="compositionally biased region" description="Basic and acidic residues" evidence="1">
    <location>
        <begin position="105"/>
        <end position="114"/>
    </location>
</feature>
<organism evidence="3 4">
    <name type="scientific">Pseudomonas linyingensis</name>
    <dbReference type="NCBI Taxonomy" id="915471"/>
    <lineage>
        <taxon>Bacteria</taxon>
        <taxon>Pseudomonadati</taxon>
        <taxon>Pseudomonadota</taxon>
        <taxon>Gammaproteobacteria</taxon>
        <taxon>Pseudomonadales</taxon>
        <taxon>Pseudomonadaceae</taxon>
        <taxon>Pseudomonas</taxon>
    </lineage>
</organism>
<dbReference type="AlphaFoldDB" id="A0A1H6YNJ8"/>
<feature type="signal peptide" evidence="2">
    <location>
        <begin position="1"/>
        <end position="24"/>
    </location>
</feature>
<evidence type="ECO:0000313" key="3">
    <source>
        <dbReference type="EMBL" id="SEJ41414.1"/>
    </source>
</evidence>
<dbReference type="Proteomes" id="UP000242930">
    <property type="component" value="Unassembled WGS sequence"/>
</dbReference>
<keyword evidence="2" id="KW-0732">Signal</keyword>
<dbReference type="RefSeq" id="WP_090311021.1">
    <property type="nucleotide sequence ID" value="NZ_FNZE01000008.1"/>
</dbReference>
<protein>
    <submittedName>
        <fullName evidence="3">Uncharacterized protein</fullName>
    </submittedName>
</protein>
<evidence type="ECO:0000313" key="4">
    <source>
        <dbReference type="Proteomes" id="UP000242930"/>
    </source>
</evidence>
<evidence type="ECO:0000256" key="1">
    <source>
        <dbReference type="SAM" id="MobiDB-lite"/>
    </source>
</evidence>
<dbReference type="EMBL" id="FNZE01000008">
    <property type="protein sequence ID" value="SEJ41414.1"/>
    <property type="molecule type" value="Genomic_DNA"/>
</dbReference>
<reference evidence="4" key="1">
    <citation type="submission" date="2016-10" db="EMBL/GenBank/DDBJ databases">
        <authorList>
            <person name="Varghese N."/>
            <person name="Submissions S."/>
        </authorList>
    </citation>
    <scope>NUCLEOTIDE SEQUENCE [LARGE SCALE GENOMIC DNA]</scope>
    <source>
        <strain evidence="4">LMG 25967</strain>
    </source>
</reference>
<gene>
    <name evidence="3" type="ORF">SAMN05216201_10899</name>
</gene>
<sequence>MKAMSIKAALAALLVGTAVNSVQAEPGQWVWPEEKPQQLMIAESGSDRLMDYHQQRQSLANQRDRMDSGERFVQMIKEQPTAVGITTDEQSEKMSNPKSMYRPPIQRDRELYGK</sequence>